<dbReference type="Pfam" id="PF00149">
    <property type="entry name" value="Metallophos"/>
    <property type="match status" value="1"/>
</dbReference>
<dbReference type="InterPro" id="IPR004843">
    <property type="entry name" value="Calcineurin-like_PHP"/>
</dbReference>
<dbReference type="AlphaFoldDB" id="X1LCP9"/>
<dbReference type="InterPro" id="IPR029052">
    <property type="entry name" value="Metallo-depent_PP-like"/>
</dbReference>
<sequence>IIRLDVKSGVADGKTIEIQVQSLTASDTVSGTPLDIEGTTTIGAGKTVALIGDGRPALCGESQLTTDLNALLDQMAAGWSLDAVVTLGDMDDITTGTYTFDGAYAASDVSSLPVFFTTGNHDITDDDIADTRAKYAGYPDWNLSPGPTNGTTTTYSFDVGDIHVVVLNVYYNGTSDDGGDGDVVDDLFDWLKTDLRASDKPYKIVTGHEPAYPVTGHVGDSLDGHLTNRNRFWNLLKTERVISYSPGHDHTYHFTEYDGVYEFDGGVTGCQIGTGDSFATLLYAHYDADDFVLRAVNEGAADWGGTPT</sequence>
<comment type="caution">
    <text evidence="2">The sequence shown here is derived from an EMBL/GenBank/DDBJ whole genome shotgun (WGS) entry which is preliminary data.</text>
</comment>
<dbReference type="InterPro" id="IPR051918">
    <property type="entry name" value="STPP_CPPED1"/>
</dbReference>
<dbReference type="EMBL" id="BARV01009551">
    <property type="protein sequence ID" value="GAI17047.1"/>
    <property type="molecule type" value="Genomic_DNA"/>
</dbReference>
<feature type="non-terminal residue" evidence="2">
    <location>
        <position position="308"/>
    </location>
</feature>
<dbReference type="GO" id="GO:0016787">
    <property type="term" value="F:hydrolase activity"/>
    <property type="evidence" value="ECO:0007669"/>
    <property type="project" value="InterPro"/>
</dbReference>
<dbReference type="PANTHER" id="PTHR43143">
    <property type="entry name" value="METALLOPHOSPHOESTERASE, CALCINEURIN SUPERFAMILY"/>
    <property type="match status" value="1"/>
</dbReference>
<organism evidence="2">
    <name type="scientific">marine sediment metagenome</name>
    <dbReference type="NCBI Taxonomy" id="412755"/>
    <lineage>
        <taxon>unclassified sequences</taxon>
        <taxon>metagenomes</taxon>
        <taxon>ecological metagenomes</taxon>
    </lineage>
</organism>
<feature type="non-terminal residue" evidence="2">
    <location>
        <position position="1"/>
    </location>
</feature>
<evidence type="ECO:0000313" key="2">
    <source>
        <dbReference type="EMBL" id="GAI17047.1"/>
    </source>
</evidence>
<evidence type="ECO:0000259" key="1">
    <source>
        <dbReference type="Pfam" id="PF00149"/>
    </source>
</evidence>
<protein>
    <recommendedName>
        <fullName evidence="1">Calcineurin-like phosphoesterase domain-containing protein</fullName>
    </recommendedName>
</protein>
<feature type="domain" description="Calcineurin-like phosphoesterase" evidence="1">
    <location>
        <begin position="66"/>
        <end position="252"/>
    </location>
</feature>
<gene>
    <name evidence="2" type="ORF">S06H3_18803</name>
</gene>
<dbReference type="Gene3D" id="3.60.21.10">
    <property type="match status" value="1"/>
</dbReference>
<proteinExistence type="predicted"/>
<dbReference type="SUPFAM" id="SSF56300">
    <property type="entry name" value="Metallo-dependent phosphatases"/>
    <property type="match status" value="1"/>
</dbReference>
<dbReference type="PANTHER" id="PTHR43143:SF1">
    <property type="entry name" value="SERINE_THREONINE-PROTEIN PHOSPHATASE CPPED1"/>
    <property type="match status" value="1"/>
</dbReference>
<reference evidence="2" key="1">
    <citation type="journal article" date="2014" name="Front. Microbiol.">
        <title>High frequency of phylogenetically diverse reductive dehalogenase-homologous genes in deep subseafloor sedimentary metagenomes.</title>
        <authorList>
            <person name="Kawai M."/>
            <person name="Futagami T."/>
            <person name="Toyoda A."/>
            <person name="Takaki Y."/>
            <person name="Nishi S."/>
            <person name="Hori S."/>
            <person name="Arai W."/>
            <person name="Tsubouchi T."/>
            <person name="Morono Y."/>
            <person name="Uchiyama I."/>
            <person name="Ito T."/>
            <person name="Fujiyama A."/>
            <person name="Inagaki F."/>
            <person name="Takami H."/>
        </authorList>
    </citation>
    <scope>NUCLEOTIDE SEQUENCE</scope>
    <source>
        <strain evidence="2">Expedition CK06-06</strain>
    </source>
</reference>
<name>X1LCP9_9ZZZZ</name>
<accession>X1LCP9</accession>